<proteinExistence type="predicted"/>
<evidence type="ECO:0000313" key="2">
    <source>
        <dbReference type="EMBL" id="KAL3784968.1"/>
    </source>
</evidence>
<keyword evidence="1" id="KW-0812">Transmembrane</keyword>
<feature type="transmembrane region" description="Helical" evidence="1">
    <location>
        <begin position="20"/>
        <end position="43"/>
    </location>
</feature>
<accession>A0ABD3PBN8</accession>
<sequence>MRPVQDYPAYLLEIAFKEDATVYELLTIAISFAVFWGFSFVAAKPLLRRLTYNTPLLRSACEREYERFGKAMYEDFGLKLSREEAIEKMMRDWPDWIVFIPQHAVGSMLCIPSLFELGNASWASSLACLGCLSEVGWELENTAEIIYTRLFTKHGEKTFPNPVVFLLLLHHSLTTSLGIPMVLHYRNLWVFHHLVFDLQLAVVSSTLIEYSKLLDITKTNDLWKFKVCNFLILALYVWTRLLRWIYLSAHMILTWYHDKAWTFMAVGAVMIPLFSLFNAVFMIIPTYKRLMKFLRVSAEHESLPLDASEKQRRQSIIQLEAARGDLSNFDLEDNVMSFLDSLNDRKKVERRMTVPPREMKTWRSARMMRYASVPASGWKED</sequence>
<dbReference type="AlphaFoldDB" id="A0ABD3PBN8"/>
<keyword evidence="1" id="KW-1133">Transmembrane helix</keyword>
<evidence type="ECO:0008006" key="4">
    <source>
        <dbReference type="Google" id="ProtNLM"/>
    </source>
</evidence>
<protein>
    <recommendedName>
        <fullName evidence="4">TLC domain-containing protein</fullName>
    </recommendedName>
</protein>
<feature type="transmembrane region" description="Helical" evidence="1">
    <location>
        <begin position="222"/>
        <end position="241"/>
    </location>
</feature>
<name>A0ABD3PBN8_9STRA</name>
<organism evidence="2 3">
    <name type="scientific">Stephanodiscus triporus</name>
    <dbReference type="NCBI Taxonomy" id="2934178"/>
    <lineage>
        <taxon>Eukaryota</taxon>
        <taxon>Sar</taxon>
        <taxon>Stramenopiles</taxon>
        <taxon>Ochrophyta</taxon>
        <taxon>Bacillariophyta</taxon>
        <taxon>Coscinodiscophyceae</taxon>
        <taxon>Thalassiosirophycidae</taxon>
        <taxon>Stephanodiscales</taxon>
        <taxon>Stephanodiscaceae</taxon>
        <taxon>Stephanodiscus</taxon>
    </lineage>
</organism>
<dbReference type="Proteomes" id="UP001530315">
    <property type="component" value="Unassembled WGS sequence"/>
</dbReference>
<keyword evidence="3" id="KW-1185">Reference proteome</keyword>
<reference evidence="2 3" key="1">
    <citation type="submission" date="2024-10" db="EMBL/GenBank/DDBJ databases">
        <title>Updated reference genomes for cyclostephanoid diatoms.</title>
        <authorList>
            <person name="Roberts W.R."/>
            <person name="Alverson A.J."/>
        </authorList>
    </citation>
    <scope>NUCLEOTIDE SEQUENCE [LARGE SCALE GENOMIC DNA]</scope>
    <source>
        <strain evidence="2 3">AJA276-08</strain>
    </source>
</reference>
<evidence type="ECO:0000313" key="3">
    <source>
        <dbReference type="Proteomes" id="UP001530315"/>
    </source>
</evidence>
<dbReference type="EMBL" id="JALLAZ020000911">
    <property type="protein sequence ID" value="KAL3784968.1"/>
    <property type="molecule type" value="Genomic_DNA"/>
</dbReference>
<feature type="transmembrane region" description="Helical" evidence="1">
    <location>
        <begin position="261"/>
        <end position="284"/>
    </location>
</feature>
<evidence type="ECO:0000256" key="1">
    <source>
        <dbReference type="SAM" id="Phobius"/>
    </source>
</evidence>
<gene>
    <name evidence="2" type="ORF">ACHAW5_010420</name>
</gene>
<keyword evidence="1" id="KW-0472">Membrane</keyword>
<comment type="caution">
    <text evidence="2">The sequence shown here is derived from an EMBL/GenBank/DDBJ whole genome shotgun (WGS) entry which is preliminary data.</text>
</comment>